<gene>
    <name evidence="1" type="ORF">Vadar_008344</name>
</gene>
<evidence type="ECO:0000313" key="2">
    <source>
        <dbReference type="Proteomes" id="UP000828048"/>
    </source>
</evidence>
<reference evidence="1 2" key="1">
    <citation type="journal article" date="2021" name="Hortic Res">
        <title>High-quality reference genome and annotation aids understanding of berry development for evergreen blueberry (Vaccinium darrowii).</title>
        <authorList>
            <person name="Yu J."/>
            <person name="Hulse-Kemp A.M."/>
            <person name="Babiker E."/>
            <person name="Staton M."/>
        </authorList>
    </citation>
    <scope>NUCLEOTIDE SEQUENCE [LARGE SCALE GENOMIC DNA]</scope>
    <source>
        <strain evidence="2">cv. NJ 8807/NJ 8810</strain>
        <tissue evidence="1">Young leaf</tissue>
    </source>
</reference>
<accession>A0ACB7XYE0</accession>
<sequence>MKKSIILLLLFVFTLSSAFLPSQCKHSSGDRTYNVLDFGAAGDGDSDDTQINGTLIAPGPSQWKCKKNKCKEWITFDKLNNLHISGSGTINGQGKKWWGCNGGFVILHSNNVYIRDLAFMDSPQKHIGIDRSKWVYVTNLVITASENSPNTDGIHIQRSQHVFIDHTHIATGDDCISIGDGSAYLNISSITCGPGHGIREEEDTQGTLRSNGSLLMIHNVPLSSINSIVMAIIIVKITNVAGFICITEIDFDRKKITYLAPSVGELPGRFLIIGSLAWLETFYDVMPHCEMLSFSSFLFFMVLPQPLPPLAAQQGSLASGFGVVYVDEKRQRVGNSMTRRIVVSRDDDCLGLATVSLRLRFVLPV</sequence>
<evidence type="ECO:0000313" key="1">
    <source>
        <dbReference type="EMBL" id="KAH7845988.1"/>
    </source>
</evidence>
<name>A0ACB7XYE0_9ERIC</name>
<proteinExistence type="predicted"/>
<dbReference type="Proteomes" id="UP000828048">
    <property type="component" value="Chromosome 5"/>
</dbReference>
<dbReference type="EMBL" id="CM037155">
    <property type="protein sequence ID" value="KAH7845988.1"/>
    <property type="molecule type" value="Genomic_DNA"/>
</dbReference>
<organism evidence="1 2">
    <name type="scientific">Vaccinium darrowii</name>
    <dbReference type="NCBI Taxonomy" id="229202"/>
    <lineage>
        <taxon>Eukaryota</taxon>
        <taxon>Viridiplantae</taxon>
        <taxon>Streptophyta</taxon>
        <taxon>Embryophyta</taxon>
        <taxon>Tracheophyta</taxon>
        <taxon>Spermatophyta</taxon>
        <taxon>Magnoliopsida</taxon>
        <taxon>eudicotyledons</taxon>
        <taxon>Gunneridae</taxon>
        <taxon>Pentapetalae</taxon>
        <taxon>asterids</taxon>
        <taxon>Ericales</taxon>
        <taxon>Ericaceae</taxon>
        <taxon>Vaccinioideae</taxon>
        <taxon>Vaccinieae</taxon>
        <taxon>Vaccinium</taxon>
    </lineage>
</organism>
<comment type="caution">
    <text evidence="1">The sequence shown here is derived from an EMBL/GenBank/DDBJ whole genome shotgun (WGS) entry which is preliminary data.</text>
</comment>
<keyword evidence="2" id="KW-1185">Reference proteome</keyword>
<protein>
    <submittedName>
        <fullName evidence="1">Uncharacterized protein</fullName>
    </submittedName>
</protein>